<protein>
    <submittedName>
        <fullName evidence="1">Uncharacterized protein</fullName>
    </submittedName>
</protein>
<evidence type="ECO:0000313" key="1">
    <source>
        <dbReference type="EMBL" id="KKL07043.1"/>
    </source>
</evidence>
<feature type="non-terminal residue" evidence="1">
    <location>
        <position position="1"/>
    </location>
</feature>
<proteinExistence type="predicted"/>
<sequence>RILNQGDALNLEINATAGTDGEGAAAIVEFRVLQHSGG</sequence>
<name>A0A0F9D4N7_9ZZZZ</name>
<gene>
    <name evidence="1" type="ORF">LCGC14_2589990</name>
</gene>
<accession>A0A0F9D4N7</accession>
<dbReference type="EMBL" id="LAZR01043451">
    <property type="protein sequence ID" value="KKL07043.1"/>
    <property type="molecule type" value="Genomic_DNA"/>
</dbReference>
<dbReference type="AlphaFoldDB" id="A0A0F9D4N7"/>
<comment type="caution">
    <text evidence="1">The sequence shown here is derived from an EMBL/GenBank/DDBJ whole genome shotgun (WGS) entry which is preliminary data.</text>
</comment>
<organism evidence="1">
    <name type="scientific">marine sediment metagenome</name>
    <dbReference type="NCBI Taxonomy" id="412755"/>
    <lineage>
        <taxon>unclassified sequences</taxon>
        <taxon>metagenomes</taxon>
        <taxon>ecological metagenomes</taxon>
    </lineage>
</organism>
<reference evidence="1" key="1">
    <citation type="journal article" date="2015" name="Nature">
        <title>Complex archaea that bridge the gap between prokaryotes and eukaryotes.</title>
        <authorList>
            <person name="Spang A."/>
            <person name="Saw J.H."/>
            <person name="Jorgensen S.L."/>
            <person name="Zaremba-Niedzwiedzka K."/>
            <person name="Martijn J."/>
            <person name="Lind A.E."/>
            <person name="van Eijk R."/>
            <person name="Schleper C."/>
            <person name="Guy L."/>
            <person name="Ettema T.J."/>
        </authorList>
    </citation>
    <scope>NUCLEOTIDE SEQUENCE</scope>
</reference>